<comment type="caution">
    <text evidence="1">The sequence shown here is derived from an EMBL/GenBank/DDBJ whole genome shotgun (WGS) entry which is preliminary data.</text>
</comment>
<organism evidence="1 2">
    <name type="scientific">Leucogyrophana mollusca</name>
    <dbReference type="NCBI Taxonomy" id="85980"/>
    <lineage>
        <taxon>Eukaryota</taxon>
        <taxon>Fungi</taxon>
        <taxon>Dikarya</taxon>
        <taxon>Basidiomycota</taxon>
        <taxon>Agaricomycotina</taxon>
        <taxon>Agaricomycetes</taxon>
        <taxon>Agaricomycetidae</taxon>
        <taxon>Boletales</taxon>
        <taxon>Boletales incertae sedis</taxon>
        <taxon>Leucogyrophana</taxon>
    </lineage>
</organism>
<name>A0ACB8BZA9_9AGAM</name>
<evidence type="ECO:0000313" key="2">
    <source>
        <dbReference type="Proteomes" id="UP000790709"/>
    </source>
</evidence>
<protein>
    <submittedName>
        <fullName evidence="1">Ribonuclease T1</fullName>
    </submittedName>
</protein>
<evidence type="ECO:0000313" key="1">
    <source>
        <dbReference type="EMBL" id="KAH7930530.1"/>
    </source>
</evidence>
<dbReference type="EMBL" id="MU266331">
    <property type="protein sequence ID" value="KAH7930530.1"/>
    <property type="molecule type" value="Genomic_DNA"/>
</dbReference>
<proteinExistence type="predicted"/>
<dbReference type="Proteomes" id="UP000790709">
    <property type="component" value="Unassembled WGS sequence"/>
</dbReference>
<gene>
    <name evidence="1" type="ORF">BV22DRAFT_1054666</name>
</gene>
<keyword evidence="2" id="KW-1185">Reference proteome</keyword>
<reference evidence="1" key="1">
    <citation type="journal article" date="2021" name="New Phytol.">
        <title>Evolutionary innovations through gain and loss of genes in the ectomycorrhizal Boletales.</title>
        <authorList>
            <person name="Wu G."/>
            <person name="Miyauchi S."/>
            <person name="Morin E."/>
            <person name="Kuo A."/>
            <person name="Drula E."/>
            <person name="Varga T."/>
            <person name="Kohler A."/>
            <person name="Feng B."/>
            <person name="Cao Y."/>
            <person name="Lipzen A."/>
            <person name="Daum C."/>
            <person name="Hundley H."/>
            <person name="Pangilinan J."/>
            <person name="Johnson J."/>
            <person name="Barry K."/>
            <person name="LaButti K."/>
            <person name="Ng V."/>
            <person name="Ahrendt S."/>
            <person name="Min B."/>
            <person name="Choi I.G."/>
            <person name="Park H."/>
            <person name="Plett J.M."/>
            <person name="Magnuson J."/>
            <person name="Spatafora J.W."/>
            <person name="Nagy L.G."/>
            <person name="Henrissat B."/>
            <person name="Grigoriev I.V."/>
            <person name="Yang Z.L."/>
            <person name="Xu J."/>
            <person name="Martin F.M."/>
        </authorList>
    </citation>
    <scope>NUCLEOTIDE SEQUENCE</scope>
    <source>
        <strain evidence="1">KUC20120723A-06</strain>
    </source>
</reference>
<sequence length="124" mass="13186">MRSTLLTGFLLAFLTGSQAFIARRQSGGCNCAGNDYSSNDIANAIDQAEDGGGGDYPHQYHDYEGFSFPSCSGDFYEYPLEAGDTYTGGSPGADRVIYDEGGDFCACITHTGASSYDGFVECTF</sequence>
<accession>A0ACB8BZA9</accession>